<evidence type="ECO:0000256" key="1">
    <source>
        <dbReference type="SAM" id="MobiDB-lite"/>
    </source>
</evidence>
<name>A0A382HVB0_9ZZZZ</name>
<gene>
    <name evidence="2" type="ORF">METZ01_LOCUS243963</name>
</gene>
<dbReference type="EMBL" id="UINC01063453">
    <property type="protein sequence ID" value="SVB91109.1"/>
    <property type="molecule type" value="Genomic_DNA"/>
</dbReference>
<organism evidence="2">
    <name type="scientific">marine metagenome</name>
    <dbReference type="NCBI Taxonomy" id="408172"/>
    <lineage>
        <taxon>unclassified sequences</taxon>
        <taxon>metagenomes</taxon>
        <taxon>ecological metagenomes</taxon>
    </lineage>
</organism>
<reference evidence="2" key="1">
    <citation type="submission" date="2018-05" db="EMBL/GenBank/DDBJ databases">
        <authorList>
            <person name="Lanie J.A."/>
            <person name="Ng W.-L."/>
            <person name="Kazmierczak K.M."/>
            <person name="Andrzejewski T.M."/>
            <person name="Davidsen T.M."/>
            <person name="Wayne K.J."/>
            <person name="Tettelin H."/>
            <person name="Glass J.I."/>
            <person name="Rusch D."/>
            <person name="Podicherti R."/>
            <person name="Tsui H.-C.T."/>
            <person name="Winkler M.E."/>
        </authorList>
    </citation>
    <scope>NUCLEOTIDE SEQUENCE</scope>
</reference>
<proteinExistence type="predicted"/>
<evidence type="ECO:0000313" key="2">
    <source>
        <dbReference type="EMBL" id="SVB91109.1"/>
    </source>
</evidence>
<protein>
    <submittedName>
        <fullName evidence="2">Uncharacterized protein</fullName>
    </submittedName>
</protein>
<feature type="region of interest" description="Disordered" evidence="1">
    <location>
        <begin position="1"/>
        <end position="23"/>
    </location>
</feature>
<sequence length="23" mass="2706">MNLTMKIGSGKKRVQKEEESHFK</sequence>
<dbReference type="AlphaFoldDB" id="A0A382HVB0"/>
<accession>A0A382HVB0</accession>